<accession>A0A371PQE8</accession>
<proteinExistence type="predicted"/>
<evidence type="ECO:0000313" key="2">
    <source>
        <dbReference type="Proteomes" id="UP000262477"/>
    </source>
</evidence>
<sequence>MTWHELAPERHPFVWDEAEEAYVTDRIKEYVPPVLSRMEGWWAGERWCERHVDALFLERYGLWARHWNWSVGEAGGVVGSWCCGACSVSTPEVTASRAVAALLEWRDWLEELAARFAALAPPPQASPEDRSWHLERASARLVTRVLDRTGAESGWYGQCSLALEWFLTSTGMDPAEARAAVADAIGGRFKSWAAPRTTLIDSVGEDLAFGLTGQLPYRDHREHSDLEEHHDRG</sequence>
<dbReference type="EMBL" id="QUAC01000477">
    <property type="protein sequence ID" value="REK84715.1"/>
    <property type="molecule type" value="Genomic_DNA"/>
</dbReference>
<dbReference type="OrthoDB" id="3278418at2"/>
<protein>
    <submittedName>
        <fullName evidence="1">Uncharacterized protein</fullName>
    </submittedName>
</protein>
<dbReference type="Proteomes" id="UP000262477">
    <property type="component" value="Unassembled WGS sequence"/>
</dbReference>
<gene>
    <name evidence="1" type="ORF">DY245_41785</name>
</gene>
<dbReference type="AlphaFoldDB" id="A0A371PQE8"/>
<reference evidence="1 2" key="1">
    <citation type="submission" date="2018-08" db="EMBL/GenBank/DDBJ databases">
        <title>Streptomyces NEAU-D10 sp. nov., a novel Actinomycete isolated from soil.</title>
        <authorList>
            <person name="Jin L."/>
        </authorList>
    </citation>
    <scope>NUCLEOTIDE SEQUENCE [LARGE SCALE GENOMIC DNA]</scope>
    <source>
        <strain evidence="1 2">NEAU-D10</strain>
    </source>
</reference>
<organism evidence="1 2">
    <name type="scientific">Streptomyces inhibens</name>
    <dbReference type="NCBI Taxonomy" id="2293571"/>
    <lineage>
        <taxon>Bacteria</taxon>
        <taxon>Bacillati</taxon>
        <taxon>Actinomycetota</taxon>
        <taxon>Actinomycetes</taxon>
        <taxon>Kitasatosporales</taxon>
        <taxon>Streptomycetaceae</taxon>
        <taxon>Streptomyces</taxon>
    </lineage>
</organism>
<name>A0A371PQE8_STRIH</name>
<keyword evidence="2" id="KW-1185">Reference proteome</keyword>
<evidence type="ECO:0000313" key="1">
    <source>
        <dbReference type="EMBL" id="REK84715.1"/>
    </source>
</evidence>
<comment type="caution">
    <text evidence="1">The sequence shown here is derived from an EMBL/GenBank/DDBJ whole genome shotgun (WGS) entry which is preliminary data.</text>
</comment>